<dbReference type="CDD" id="cd11559">
    <property type="entry name" value="W2_eIF4G1_like"/>
    <property type="match status" value="1"/>
</dbReference>
<reference evidence="1" key="1">
    <citation type="submission" date="2020-04" db="EMBL/GenBank/DDBJ databases">
        <authorList>
            <person name="Alioto T."/>
            <person name="Alioto T."/>
            <person name="Gomez Garrido J."/>
        </authorList>
    </citation>
    <scope>NUCLEOTIDE SEQUENCE</scope>
    <source>
        <strain evidence="1">A484AB</strain>
    </source>
</reference>
<sequence>MTTSLAPNVDRNQPLDKEIQDQEKLMMKNMKKFLNDNIQLQVSALYALQVFCHCNEFPKGLLLRMFVTLYDLEIIEEDAFISWKEDVNDQHPGKGRALFQVLYVIFATDFKTAYRCLHDCCIQMLIGQLK</sequence>
<dbReference type="InterPro" id="IPR016024">
    <property type="entry name" value="ARM-type_fold"/>
</dbReference>
<comment type="caution">
    <text evidence="1">The sequence shown here is derived from an EMBL/GenBank/DDBJ whole genome shotgun (WGS) entry which is preliminary data.</text>
</comment>
<dbReference type="SMART" id="SM00515">
    <property type="entry name" value="eIF5C"/>
    <property type="match status" value="1"/>
</dbReference>
<dbReference type="Proteomes" id="UP001152795">
    <property type="component" value="Unassembled WGS sequence"/>
</dbReference>
<keyword evidence="1" id="KW-0396">Initiation factor</keyword>
<name>A0A7D9IMN3_PARCT</name>
<keyword evidence="1" id="KW-0648">Protein biosynthesis</keyword>
<gene>
    <name evidence="1" type="ORF">PACLA_8A063693</name>
</gene>
<dbReference type="AlphaFoldDB" id="A0A7D9IMN3"/>
<organism evidence="1 2">
    <name type="scientific">Paramuricea clavata</name>
    <name type="common">Red gorgonian</name>
    <name type="synonym">Violescent sea-whip</name>
    <dbReference type="NCBI Taxonomy" id="317549"/>
    <lineage>
        <taxon>Eukaryota</taxon>
        <taxon>Metazoa</taxon>
        <taxon>Cnidaria</taxon>
        <taxon>Anthozoa</taxon>
        <taxon>Octocorallia</taxon>
        <taxon>Malacalcyonacea</taxon>
        <taxon>Plexauridae</taxon>
        <taxon>Paramuricea</taxon>
    </lineage>
</organism>
<evidence type="ECO:0000313" key="2">
    <source>
        <dbReference type="Proteomes" id="UP001152795"/>
    </source>
</evidence>
<dbReference type="PROSITE" id="PS51363">
    <property type="entry name" value="W2"/>
    <property type="match status" value="1"/>
</dbReference>
<evidence type="ECO:0000313" key="1">
    <source>
        <dbReference type="EMBL" id="CAB4009217.1"/>
    </source>
</evidence>
<dbReference type="Pfam" id="PF02020">
    <property type="entry name" value="W2"/>
    <property type="match status" value="1"/>
</dbReference>
<dbReference type="InterPro" id="IPR003307">
    <property type="entry name" value="W2_domain"/>
</dbReference>
<dbReference type="EMBL" id="CACRXK020006381">
    <property type="protein sequence ID" value="CAB4009217.1"/>
    <property type="molecule type" value="Genomic_DNA"/>
</dbReference>
<dbReference type="GO" id="GO:0003743">
    <property type="term" value="F:translation initiation factor activity"/>
    <property type="evidence" value="ECO:0007669"/>
    <property type="project" value="UniProtKB-KW"/>
</dbReference>
<proteinExistence type="predicted"/>
<keyword evidence="2" id="KW-1185">Reference proteome</keyword>
<dbReference type="OrthoDB" id="8928263at2759"/>
<accession>A0A7D9IMN3</accession>
<dbReference type="Gene3D" id="1.25.40.180">
    <property type="match status" value="1"/>
</dbReference>
<protein>
    <submittedName>
        <fullName evidence="1">Eukaryotic translation initiation factor 4 gamma 2-like</fullName>
    </submittedName>
</protein>
<dbReference type="SUPFAM" id="SSF48371">
    <property type="entry name" value="ARM repeat"/>
    <property type="match status" value="1"/>
</dbReference>